<protein>
    <submittedName>
        <fullName evidence="1">Uncharacterized protein</fullName>
    </submittedName>
</protein>
<proteinExistence type="predicted"/>
<evidence type="ECO:0000313" key="1">
    <source>
        <dbReference type="EMBL" id="HGG02422.1"/>
    </source>
</evidence>
<reference evidence="1" key="1">
    <citation type="journal article" date="2020" name="mSystems">
        <title>Genome- and Community-Level Interaction Insights into Carbon Utilization and Element Cycling Functions of Hydrothermarchaeota in Hydrothermal Sediment.</title>
        <authorList>
            <person name="Zhou Z."/>
            <person name="Liu Y."/>
            <person name="Xu W."/>
            <person name="Pan J."/>
            <person name="Luo Z.H."/>
            <person name="Li M."/>
        </authorList>
    </citation>
    <scope>NUCLEOTIDE SEQUENCE [LARGE SCALE GENOMIC DNA]</scope>
    <source>
        <strain evidence="1">SpSt-374</strain>
    </source>
</reference>
<dbReference type="EMBL" id="DSPX01000180">
    <property type="protein sequence ID" value="HGG02422.1"/>
    <property type="molecule type" value="Genomic_DNA"/>
</dbReference>
<sequence length="66" mass="7181">MQSLTNPSYQKSPQANADMLAVLSGENIYIVYPNGAVEAIAFALLDRLQNKKLLANCLVWGDLATL</sequence>
<organism evidence="1">
    <name type="scientific">Planktothricoides sp. SpSt-374</name>
    <dbReference type="NCBI Taxonomy" id="2282167"/>
    <lineage>
        <taxon>Bacteria</taxon>
        <taxon>Bacillati</taxon>
        <taxon>Cyanobacteriota</taxon>
        <taxon>Cyanophyceae</taxon>
        <taxon>Oscillatoriophycideae</taxon>
        <taxon>Oscillatoriales</taxon>
        <taxon>Oscillatoriaceae</taxon>
        <taxon>Planktothricoides</taxon>
    </lineage>
</organism>
<name>A0A7C3ZM74_9CYAN</name>
<comment type="caution">
    <text evidence="1">The sequence shown here is derived from an EMBL/GenBank/DDBJ whole genome shotgun (WGS) entry which is preliminary data.</text>
</comment>
<dbReference type="AlphaFoldDB" id="A0A7C3ZM74"/>
<accession>A0A7C3ZM74</accession>
<gene>
    <name evidence="1" type="ORF">ENR15_17705</name>
</gene>